<reference evidence="1" key="1">
    <citation type="submission" date="2022-12" db="EMBL/GenBank/DDBJ databases">
        <authorList>
            <person name="Bing R.G."/>
            <person name="Willard D.J."/>
            <person name="Manesh M.J.H."/>
            <person name="Laemthong T."/>
            <person name="Crosby J.R."/>
            <person name="Kelly R.M."/>
        </authorList>
    </citation>
    <scope>NUCLEOTIDE SEQUENCE</scope>
    <source>
        <strain evidence="1">DSM 8991</strain>
    </source>
</reference>
<gene>
    <name evidence="1" type="ORF">OTJ99_001622</name>
</gene>
<dbReference type="RefSeq" id="WP_235374824.1">
    <property type="nucleotide sequence ID" value="NZ_CP113864.1"/>
</dbReference>
<accession>A0ABY7BEJ4</accession>
<sequence>MMRNYAEELAYWYFRLNGFFILENYVLEKKNDEFGNTYETDIIAVRFPYVYEDVGGYKDDWHDKLKELIPNFDKNILGVICEVKSGEGNYHTRKLFRKEKLEKCLSRLGFFEYKSEEFSVALNELEKGSVYSNEMYTIVKILISLQNNNCKQDVKNISLFEVDNFICSKIKKYEEKYSDRGFFMSNLIQYLTWVKHNKP</sequence>
<dbReference type="Proteomes" id="UP001164745">
    <property type="component" value="Chromosome"/>
</dbReference>
<protein>
    <submittedName>
        <fullName evidence="1">Uncharacterized protein</fullName>
    </submittedName>
</protein>
<proteinExistence type="predicted"/>
<name>A0ABY7BEJ4_9FIRM</name>
<dbReference type="EMBL" id="CP113864">
    <property type="protein sequence ID" value="WAM30838.1"/>
    <property type="molecule type" value="Genomic_DNA"/>
</dbReference>
<evidence type="ECO:0000313" key="1">
    <source>
        <dbReference type="EMBL" id="WAM30838.1"/>
    </source>
</evidence>
<organism evidence="1 2">
    <name type="scientific">Caldicellulosiruptor naganoensis</name>
    <dbReference type="NCBI Taxonomy" id="29324"/>
    <lineage>
        <taxon>Bacteria</taxon>
        <taxon>Bacillati</taxon>
        <taxon>Bacillota</taxon>
        <taxon>Bacillota incertae sedis</taxon>
        <taxon>Caldicellulosiruptorales</taxon>
        <taxon>Caldicellulosiruptoraceae</taxon>
        <taxon>Caldicellulosiruptor</taxon>
    </lineage>
</organism>
<evidence type="ECO:0000313" key="2">
    <source>
        <dbReference type="Proteomes" id="UP001164745"/>
    </source>
</evidence>
<keyword evidence="2" id="KW-1185">Reference proteome</keyword>